<keyword evidence="6" id="KW-0603">Photosystem I</keyword>
<keyword evidence="6" id="KW-0604">Photosystem II</keyword>
<keyword evidence="2 6" id="KW-0150">Chloroplast</keyword>
<keyword evidence="6" id="KW-0793">Thylakoid</keyword>
<comment type="similarity">
    <text evidence="6">Belongs to the light-harvesting chlorophyll a/b-binding (LHC) protein family.</text>
</comment>
<dbReference type="Proteomes" id="UP001491310">
    <property type="component" value="Unassembled WGS sequence"/>
</dbReference>
<evidence type="ECO:0000256" key="5">
    <source>
        <dbReference type="ARBA" id="ARBA00022991"/>
    </source>
</evidence>
<organism evidence="7 8">
    <name type="scientific">Coccomyxa subellipsoidea</name>
    <dbReference type="NCBI Taxonomy" id="248742"/>
    <lineage>
        <taxon>Eukaryota</taxon>
        <taxon>Viridiplantae</taxon>
        <taxon>Chlorophyta</taxon>
        <taxon>core chlorophytes</taxon>
        <taxon>Trebouxiophyceae</taxon>
        <taxon>Trebouxiophyceae incertae sedis</taxon>
        <taxon>Coccomyxaceae</taxon>
        <taxon>Coccomyxa</taxon>
    </lineage>
</organism>
<keyword evidence="3 6" id="KW-0602">Photosynthesis</keyword>
<feature type="transmembrane region" description="Helical" evidence="6">
    <location>
        <begin position="114"/>
        <end position="132"/>
    </location>
</feature>
<reference evidence="7 8" key="1">
    <citation type="journal article" date="2024" name="Nat. Commun.">
        <title>Phylogenomics reveals the evolutionary origins of lichenization in chlorophyte algae.</title>
        <authorList>
            <person name="Puginier C."/>
            <person name="Libourel C."/>
            <person name="Otte J."/>
            <person name="Skaloud P."/>
            <person name="Haon M."/>
            <person name="Grisel S."/>
            <person name="Petersen M."/>
            <person name="Berrin J.G."/>
            <person name="Delaux P.M."/>
            <person name="Dal Grande F."/>
            <person name="Keller J."/>
        </authorList>
    </citation>
    <scope>NUCLEOTIDE SEQUENCE [LARGE SCALE GENOMIC DNA]</scope>
    <source>
        <strain evidence="7 8">SAG 216-7</strain>
    </source>
</reference>
<evidence type="ECO:0000256" key="3">
    <source>
        <dbReference type="ARBA" id="ARBA00022531"/>
    </source>
</evidence>
<keyword evidence="5 6" id="KW-0157">Chromophore</keyword>
<gene>
    <name evidence="7" type="ORF">WJX75_004847</name>
</gene>
<evidence type="ECO:0000313" key="8">
    <source>
        <dbReference type="Proteomes" id="UP001491310"/>
    </source>
</evidence>
<keyword evidence="6" id="KW-0472">Membrane</keyword>
<comment type="function">
    <text evidence="6">The light-harvesting complex (LHC) functions as a light receptor, it captures and delivers excitation energy to photosystems with which it is closely associated.</text>
</comment>
<keyword evidence="8" id="KW-1185">Reference proteome</keyword>
<feature type="transmembrane region" description="Helical" evidence="6">
    <location>
        <begin position="144"/>
        <end position="165"/>
    </location>
</feature>
<dbReference type="PANTHER" id="PTHR21649">
    <property type="entry name" value="CHLOROPHYLL A/B BINDING PROTEIN"/>
    <property type="match status" value="1"/>
</dbReference>
<proteinExistence type="inferred from homology"/>
<dbReference type="InterPro" id="IPR001344">
    <property type="entry name" value="Chloro_AB-bd_pln"/>
</dbReference>
<dbReference type="Pfam" id="PF00504">
    <property type="entry name" value="Chloroa_b-bind"/>
    <property type="match status" value="1"/>
</dbReference>
<keyword evidence="4 6" id="KW-0934">Plastid</keyword>
<evidence type="ECO:0000256" key="1">
    <source>
        <dbReference type="ARBA" id="ARBA00022494"/>
    </source>
</evidence>
<dbReference type="Gene3D" id="1.10.3460.10">
    <property type="entry name" value="Chlorophyll a/b binding protein domain"/>
    <property type="match status" value="1"/>
</dbReference>
<evidence type="ECO:0000313" key="7">
    <source>
        <dbReference type="EMBL" id="KAK9918540.1"/>
    </source>
</evidence>
<name>A0ABR2Z3J2_9CHLO</name>
<sequence>MDSMAAIVRTQLPVSGGKKAAFGRVEPTTMRRTVKGKAGSGPNFKLDQPEKLWEIGSSSWWPFNNYEAPDYLDGSLPGDRGFDPFSLGASWGSPPDGATDSQSRLGWLLEGELYNGRLAMLAVVGILTVEFQGKGPWWTAPAAAAIPVGTYAAGVVTTHVIFALLEKKRLENWQEKGEAGHFGLAPFDPVGLTTDYNRQAEVRNCRLAMLAALGFATQAYVTGKGPLENAVDHLRDPFGQNIFTQGEKGTAVVAIFLAFSVALHLAEGARQSAASKGYSSKRGIA</sequence>
<evidence type="ECO:0000256" key="2">
    <source>
        <dbReference type="ARBA" id="ARBA00022528"/>
    </source>
</evidence>
<evidence type="ECO:0000256" key="4">
    <source>
        <dbReference type="ARBA" id="ARBA00022640"/>
    </source>
</evidence>
<keyword evidence="1 6" id="KW-0148">Chlorophyll</keyword>
<comment type="caution">
    <text evidence="7">The sequence shown here is derived from an EMBL/GenBank/DDBJ whole genome shotgun (WGS) entry which is preliminary data.</text>
</comment>
<evidence type="ECO:0000256" key="6">
    <source>
        <dbReference type="RuleBase" id="RU363080"/>
    </source>
</evidence>
<accession>A0ABR2Z3J2</accession>
<dbReference type="SUPFAM" id="SSF103511">
    <property type="entry name" value="Chlorophyll a-b binding protein"/>
    <property type="match status" value="1"/>
</dbReference>
<protein>
    <recommendedName>
        <fullName evidence="6">Chlorophyll a-b binding protein, chloroplastic</fullName>
    </recommendedName>
</protein>
<dbReference type="EMBL" id="JALJOT010000001">
    <property type="protein sequence ID" value="KAK9918540.1"/>
    <property type="molecule type" value="Genomic_DNA"/>
</dbReference>
<keyword evidence="6" id="KW-1133">Transmembrane helix</keyword>
<comment type="subcellular location">
    <subcellularLocation>
        <location evidence="6">Plastid</location>
        <location evidence="6">Chloroplast thylakoid membrane</location>
    </subcellularLocation>
</comment>
<dbReference type="InterPro" id="IPR022796">
    <property type="entry name" value="Chloroa_b-bind"/>
</dbReference>
<keyword evidence="6" id="KW-0812">Transmembrane</keyword>